<dbReference type="EMBL" id="AE017226">
    <property type="protein sequence ID" value="AAS13241.1"/>
    <property type="molecule type" value="Genomic_DNA"/>
</dbReference>
<dbReference type="PaxDb" id="243275-TDE_2724"/>
<evidence type="ECO:0000313" key="1">
    <source>
        <dbReference type="EMBL" id="AAS13241.1"/>
    </source>
</evidence>
<accession>Q73J52</accession>
<keyword evidence="2" id="KW-1185">Reference proteome</keyword>
<organism evidence="1 2">
    <name type="scientific">Treponema denticola (strain ATCC 35405 / DSM 14222 / CIP 103919 / JCM 8153 / KCTC 15104)</name>
    <dbReference type="NCBI Taxonomy" id="243275"/>
    <lineage>
        <taxon>Bacteria</taxon>
        <taxon>Pseudomonadati</taxon>
        <taxon>Spirochaetota</taxon>
        <taxon>Spirochaetia</taxon>
        <taxon>Spirochaetales</taxon>
        <taxon>Treponemataceae</taxon>
        <taxon>Treponema</taxon>
    </lineage>
</organism>
<name>Q73J52_TREDE</name>
<dbReference type="HOGENOM" id="CLU_3391917_0_0_12"/>
<gene>
    <name evidence="1" type="ordered locus">TDE_2724</name>
</gene>
<proteinExistence type="predicted"/>
<dbReference type="AlphaFoldDB" id="Q73J52"/>
<dbReference type="KEGG" id="tde:TDE_2724"/>
<protein>
    <submittedName>
        <fullName evidence="1">Uncharacterized protein</fullName>
    </submittedName>
</protein>
<sequence>MLLGLLYHLLRKITIGEDSAILTIILNRAYFL</sequence>
<evidence type="ECO:0000313" key="2">
    <source>
        <dbReference type="Proteomes" id="UP000008212"/>
    </source>
</evidence>
<reference evidence="1 2" key="1">
    <citation type="journal article" date="2004" name="Proc. Natl. Acad. Sci. U.S.A.">
        <title>Comparison of the genome of the oral pathogen Treponema denticola with other spirochete genomes.</title>
        <authorList>
            <person name="Seshadri R."/>
            <person name="Myers G.S."/>
            <person name="Tettelin H."/>
            <person name="Eisen J.A."/>
            <person name="Heidelberg J.F."/>
            <person name="Dodson R.J."/>
            <person name="Davidsen T.M."/>
            <person name="DeBoy R.T."/>
            <person name="Fouts D.E."/>
            <person name="Haft D.H."/>
            <person name="Selengut J."/>
            <person name="Ren Q."/>
            <person name="Brinkac L.M."/>
            <person name="Madupu R."/>
            <person name="Kolonay J."/>
            <person name="Durkin S.A."/>
            <person name="Daugherty S.C."/>
            <person name="Shetty J."/>
            <person name="Shvartsbeyn A."/>
            <person name="Gebregeorgis E."/>
            <person name="Geer K."/>
            <person name="Tsegaye G."/>
            <person name="Malek J."/>
            <person name="Ayodeji B."/>
            <person name="Shatsman S."/>
            <person name="McLeod M.P."/>
            <person name="Smajs D."/>
            <person name="Howell J.K."/>
            <person name="Pal S."/>
            <person name="Amin A."/>
            <person name="Vashisth P."/>
            <person name="McNeill T.Z."/>
            <person name="Xiang Q."/>
            <person name="Sodergren E."/>
            <person name="Baca E."/>
            <person name="Weinstock G.M."/>
            <person name="Norris S.J."/>
            <person name="Fraser C.M."/>
            <person name="Paulsen I.T."/>
        </authorList>
    </citation>
    <scope>NUCLEOTIDE SEQUENCE [LARGE SCALE GENOMIC DNA]</scope>
    <source>
        <strain evidence="2">ATCC 35405 / DSM 14222 / CIP 103919 / JCM 8153 / KCTC 15104</strain>
    </source>
</reference>
<dbReference type="Proteomes" id="UP000008212">
    <property type="component" value="Chromosome"/>
</dbReference>